<evidence type="ECO:0000313" key="2">
    <source>
        <dbReference type="EMBL" id="MFC1434135.1"/>
    </source>
</evidence>
<comment type="caution">
    <text evidence="2">The sequence shown here is derived from an EMBL/GenBank/DDBJ whole genome shotgun (WGS) entry which is preliminary data.</text>
</comment>
<name>A0ABV6X777_9ACTN</name>
<organism evidence="2 3">
    <name type="scientific">Streptacidiphilus alkalitolerans</name>
    <dbReference type="NCBI Taxonomy" id="3342712"/>
    <lineage>
        <taxon>Bacteria</taxon>
        <taxon>Bacillati</taxon>
        <taxon>Actinomycetota</taxon>
        <taxon>Actinomycetes</taxon>
        <taxon>Kitasatosporales</taxon>
        <taxon>Streptomycetaceae</taxon>
        <taxon>Streptacidiphilus</taxon>
    </lineage>
</organism>
<dbReference type="Proteomes" id="UP001592530">
    <property type="component" value="Unassembled WGS sequence"/>
</dbReference>
<accession>A0ABV6X777</accession>
<protein>
    <submittedName>
        <fullName evidence="2">Uncharacterized protein</fullName>
    </submittedName>
</protein>
<evidence type="ECO:0000256" key="1">
    <source>
        <dbReference type="SAM" id="MobiDB-lite"/>
    </source>
</evidence>
<proteinExistence type="predicted"/>
<dbReference type="EMBL" id="JBHEZY010000012">
    <property type="protein sequence ID" value="MFC1434135.1"/>
    <property type="molecule type" value="Genomic_DNA"/>
</dbReference>
<reference evidence="2 3" key="1">
    <citation type="submission" date="2024-09" db="EMBL/GenBank/DDBJ databases">
        <authorList>
            <person name="Lee S.D."/>
        </authorList>
    </citation>
    <scope>NUCLEOTIDE SEQUENCE [LARGE SCALE GENOMIC DNA]</scope>
    <source>
        <strain evidence="2 3">N1-3</strain>
    </source>
</reference>
<feature type="compositionally biased region" description="Polar residues" evidence="1">
    <location>
        <begin position="28"/>
        <end position="45"/>
    </location>
</feature>
<feature type="region of interest" description="Disordered" evidence="1">
    <location>
        <begin position="25"/>
        <end position="46"/>
    </location>
</feature>
<dbReference type="RefSeq" id="WP_380556471.1">
    <property type="nucleotide sequence ID" value="NZ_JBHEZY010000012.1"/>
</dbReference>
<gene>
    <name evidence="2" type="ORF">ACEZDB_26145</name>
</gene>
<sequence length="298" mass="32583">MARPRGLFATLRDWWRSKADENGDRIGSSLTGSGTDAVAASQSAQGEAAVELPPEDVVLALDARGDVFSFEVLPHFRWSSGAMTLEVLRERAAVHQEMARAELLRRAWPIARGCDPSDPVAAELAVNGELAAGWCYEDEKGSIRCVPSVRVRIDPALRQHVLPFRLSEATLKEEHRLGHLKAEQVESRTEHWLQVVRVLEQSGDLGPAERRLMVPFAAELADGDFSRVMVALENTRRAGTKVLAQVLAEAAKNSEQVGLFEYANAYDKALGAFCRQMGLSPFSWVDGAVAGGPEELVP</sequence>
<evidence type="ECO:0000313" key="3">
    <source>
        <dbReference type="Proteomes" id="UP001592530"/>
    </source>
</evidence>